<comment type="caution">
    <text evidence="8">The sequence shown here is derived from an EMBL/GenBank/DDBJ whole genome shotgun (WGS) entry which is preliminary data.</text>
</comment>
<comment type="subcellular location">
    <subcellularLocation>
        <location evidence="6">Cell inner membrane</location>
        <topology evidence="6">Single-pass membrane protein</topology>
    </subcellularLocation>
</comment>
<evidence type="ECO:0000313" key="9">
    <source>
        <dbReference type="Proteomes" id="UP000053718"/>
    </source>
</evidence>
<comment type="function">
    <text evidence="7">Required for the translocation of lipopolysaccharide (LPS) from the inner membrane to the outer membrane.</text>
</comment>
<dbReference type="PIRSF" id="PIRSF028513">
    <property type="entry name" value="LptC"/>
    <property type="match status" value="1"/>
</dbReference>
<evidence type="ECO:0000256" key="5">
    <source>
        <dbReference type="ARBA" id="ARBA00023136"/>
    </source>
</evidence>
<dbReference type="HAMAP" id="MF_01915">
    <property type="entry name" value="LPS_assembly_LptC"/>
    <property type="match status" value="1"/>
</dbReference>
<name>A0A094L2Y2_9GAMM</name>
<keyword evidence="3 6" id="KW-0812">Transmembrane</keyword>
<dbReference type="GO" id="GO:0017089">
    <property type="term" value="F:glycolipid transfer activity"/>
    <property type="evidence" value="ECO:0007669"/>
    <property type="project" value="TreeGrafter"/>
</dbReference>
<dbReference type="Proteomes" id="UP000053718">
    <property type="component" value="Unassembled WGS sequence"/>
</dbReference>
<dbReference type="eggNOG" id="COG3117">
    <property type="taxonomic scope" value="Bacteria"/>
</dbReference>
<keyword evidence="9" id="KW-1185">Reference proteome</keyword>
<evidence type="ECO:0000256" key="1">
    <source>
        <dbReference type="ARBA" id="ARBA00022475"/>
    </source>
</evidence>
<accession>A0A094L2Y2</accession>
<dbReference type="RefSeq" id="WP_034731274.1">
    <property type="nucleotide sequence ID" value="NZ_JPIN01000005.1"/>
</dbReference>
<organism evidence="8 9">
    <name type="scientific">Pseudidiomarina atlantica</name>
    <dbReference type="NCBI Taxonomy" id="1517416"/>
    <lineage>
        <taxon>Bacteria</taxon>
        <taxon>Pseudomonadati</taxon>
        <taxon>Pseudomonadota</taxon>
        <taxon>Gammaproteobacteria</taxon>
        <taxon>Alteromonadales</taxon>
        <taxon>Idiomarinaceae</taxon>
        <taxon>Pseudidiomarina</taxon>
    </lineage>
</organism>
<dbReference type="EMBL" id="JPIN01000005">
    <property type="protein sequence ID" value="KFZ29013.1"/>
    <property type="molecule type" value="Genomic_DNA"/>
</dbReference>
<gene>
    <name evidence="6" type="primary">lptC</name>
    <name evidence="8" type="ORF">IDAT_04870</name>
</gene>
<comment type="function">
    <text evidence="6">Involved in the assembly of lipopolysaccharide (LPS). Required for the translocation of LPS from the inner membrane to the outer membrane. Facilitates the transfer of LPS from the inner membrane to the periplasmic protein LptA. Could be a docking site for LptA.</text>
</comment>
<dbReference type="OrthoDB" id="6193381at2"/>
<evidence type="ECO:0000256" key="7">
    <source>
        <dbReference type="PIRNR" id="PIRNR028513"/>
    </source>
</evidence>
<dbReference type="Gene3D" id="2.60.450.10">
    <property type="entry name" value="Lipopolysaccharide (LPS) transport protein A like domain"/>
    <property type="match status" value="1"/>
</dbReference>
<comment type="subunit">
    <text evidence="6">Component of the lipopolysaccharide transport and assembly complex. Interacts with LptA and the LptBFG transporter complex.</text>
</comment>
<dbReference type="GO" id="GO:0030288">
    <property type="term" value="C:outer membrane-bounded periplasmic space"/>
    <property type="evidence" value="ECO:0007669"/>
    <property type="project" value="TreeGrafter"/>
</dbReference>
<dbReference type="GO" id="GO:0015221">
    <property type="term" value="F:lipopolysaccharide transmembrane transporter activity"/>
    <property type="evidence" value="ECO:0007669"/>
    <property type="project" value="InterPro"/>
</dbReference>
<dbReference type="InterPro" id="IPR026265">
    <property type="entry name" value="LptC"/>
</dbReference>
<protein>
    <recommendedName>
        <fullName evidence="6 7">Lipopolysaccharide export system protein LptC</fullName>
    </recommendedName>
</protein>
<evidence type="ECO:0000256" key="2">
    <source>
        <dbReference type="ARBA" id="ARBA00022519"/>
    </source>
</evidence>
<sequence>MNRQLSWILAILFVLGALLIWRPFDDAETTADNPEFREIPPDFIAEGLVTRVYNTEGELVHRINAAKMTHYSPIGLTELAAPEYSVQAKGQAAQWRVVAEQGSFYDDKTLVLERDIIISHLDDSDYLERIETSYLTIDTIAETMITDEPVAIFGENFEVRGNGMKADLRAETLELNEHVQTIFAVQRKAN</sequence>
<evidence type="ECO:0000256" key="4">
    <source>
        <dbReference type="ARBA" id="ARBA00022989"/>
    </source>
</evidence>
<keyword evidence="5 6" id="KW-0472">Membrane</keyword>
<dbReference type="InterPro" id="IPR010664">
    <property type="entry name" value="LipoPS_assembly_LptC-rel"/>
</dbReference>
<dbReference type="InterPro" id="IPR052363">
    <property type="entry name" value="LPS_export_LptC"/>
</dbReference>
<comment type="similarity">
    <text evidence="6 7">Belongs to the LptC family.</text>
</comment>
<evidence type="ECO:0000256" key="3">
    <source>
        <dbReference type="ARBA" id="ARBA00022692"/>
    </source>
</evidence>
<evidence type="ECO:0000256" key="6">
    <source>
        <dbReference type="HAMAP-Rule" id="MF_01915"/>
    </source>
</evidence>
<keyword evidence="2 6" id="KW-0997">Cell inner membrane</keyword>
<dbReference type="NCBIfam" id="TIGR04409">
    <property type="entry name" value="LptC_YrbK"/>
    <property type="match status" value="1"/>
</dbReference>
<dbReference type="Pfam" id="PF06835">
    <property type="entry name" value="LptC"/>
    <property type="match status" value="1"/>
</dbReference>
<proteinExistence type="inferred from homology"/>
<dbReference type="GO" id="GO:0043165">
    <property type="term" value="P:Gram-negative-bacterium-type cell outer membrane assembly"/>
    <property type="evidence" value="ECO:0007669"/>
    <property type="project" value="UniProtKB-UniRule"/>
</dbReference>
<evidence type="ECO:0000313" key="8">
    <source>
        <dbReference type="EMBL" id="KFZ29013.1"/>
    </source>
</evidence>
<reference evidence="8 9" key="1">
    <citation type="submission" date="2014-06" db="EMBL/GenBank/DDBJ databases">
        <title>Draft genome sequence of Idiomarina sp. MCCC 1A10513.</title>
        <authorList>
            <person name="Du J."/>
            <person name="Lai Q."/>
            <person name="Shao Z."/>
        </authorList>
    </citation>
    <scope>NUCLEOTIDE SEQUENCE [LARGE SCALE GENOMIC DNA]</scope>
    <source>
        <strain evidence="8 9">MCCC 1A10513</strain>
    </source>
</reference>
<dbReference type="PANTHER" id="PTHR37481:SF1">
    <property type="entry name" value="LIPOPOLYSACCHARIDE EXPORT SYSTEM PROTEIN LPTC"/>
    <property type="match status" value="1"/>
</dbReference>
<dbReference type="STRING" id="1517416.IDAT_04870"/>
<keyword evidence="4 6" id="KW-1133">Transmembrane helix</keyword>
<dbReference type="AlphaFoldDB" id="A0A094L2Y2"/>
<dbReference type="PANTHER" id="PTHR37481">
    <property type="entry name" value="LIPOPOLYSACCHARIDE EXPORT SYSTEM PROTEIN LPTC"/>
    <property type="match status" value="1"/>
</dbReference>
<keyword evidence="1 6" id="KW-1003">Cell membrane</keyword>
<dbReference type="GO" id="GO:0005886">
    <property type="term" value="C:plasma membrane"/>
    <property type="evidence" value="ECO:0007669"/>
    <property type="project" value="UniProtKB-SubCell"/>
</dbReference>